<sequence>MEPNGVGQVLYCTSSDAKSEKILGKFKFLFDRKVRGRFQDDPTILVDELPYTLIASVTDKACL</sequence>
<accession>A0A450TNW0</accession>
<reference evidence="1" key="1">
    <citation type="submission" date="2019-02" db="EMBL/GenBank/DDBJ databases">
        <authorList>
            <person name="Gruber-Vodicka R. H."/>
            <person name="Seah K. B. B."/>
        </authorList>
    </citation>
    <scope>NUCLEOTIDE SEQUENCE</scope>
    <source>
        <strain evidence="1">BECK_BZ131</strain>
    </source>
</reference>
<dbReference type="EMBL" id="CAADFE010000019">
    <property type="protein sequence ID" value="VFJ69538.1"/>
    <property type="molecule type" value="Genomic_DNA"/>
</dbReference>
<proteinExistence type="predicted"/>
<protein>
    <submittedName>
        <fullName evidence="1">Uncharacterized protein</fullName>
    </submittedName>
</protein>
<name>A0A450TNW0_9GAMM</name>
<organism evidence="1">
    <name type="scientific">Candidatus Kentrum sp. FW</name>
    <dbReference type="NCBI Taxonomy" id="2126338"/>
    <lineage>
        <taxon>Bacteria</taxon>
        <taxon>Pseudomonadati</taxon>
        <taxon>Pseudomonadota</taxon>
        <taxon>Gammaproteobacteria</taxon>
        <taxon>Candidatus Kentrum</taxon>
    </lineage>
</organism>
<gene>
    <name evidence="1" type="ORF">BECKFW1821C_GA0114237_10198</name>
</gene>
<dbReference type="AlphaFoldDB" id="A0A450TNW0"/>
<evidence type="ECO:0000313" key="1">
    <source>
        <dbReference type="EMBL" id="VFJ69538.1"/>
    </source>
</evidence>